<dbReference type="Gene3D" id="1.10.10.10">
    <property type="entry name" value="Winged helix-like DNA-binding domain superfamily/Winged helix DNA-binding domain"/>
    <property type="match status" value="1"/>
</dbReference>
<comment type="similarity">
    <text evidence="1">Belongs to the LysR transcriptional regulatory family.</text>
</comment>
<keyword evidence="5" id="KW-0804">Transcription</keyword>
<evidence type="ECO:0000313" key="8">
    <source>
        <dbReference type="Proteomes" id="UP000252586"/>
    </source>
</evidence>
<dbReference type="GO" id="GO:0003700">
    <property type="term" value="F:DNA-binding transcription factor activity"/>
    <property type="evidence" value="ECO:0007669"/>
    <property type="project" value="InterPro"/>
</dbReference>
<dbReference type="Proteomes" id="UP000252586">
    <property type="component" value="Unassembled WGS sequence"/>
</dbReference>
<dbReference type="GO" id="GO:0032993">
    <property type="term" value="C:protein-DNA complex"/>
    <property type="evidence" value="ECO:0007669"/>
    <property type="project" value="TreeGrafter"/>
</dbReference>
<name>A0A366E384_9NOCA</name>
<dbReference type="FunFam" id="1.10.10.10:FF:000001">
    <property type="entry name" value="LysR family transcriptional regulator"/>
    <property type="match status" value="1"/>
</dbReference>
<dbReference type="Pfam" id="PF00126">
    <property type="entry name" value="HTH_1"/>
    <property type="match status" value="1"/>
</dbReference>
<reference evidence="7 8" key="1">
    <citation type="submission" date="2018-06" db="EMBL/GenBank/DDBJ databases">
        <title>Genomic Encyclopedia of Type Strains, Phase IV (KMG-IV): sequencing the most valuable type-strain genomes for metagenomic binning, comparative biology and taxonomic classification.</title>
        <authorList>
            <person name="Goeker M."/>
        </authorList>
    </citation>
    <scope>NUCLEOTIDE SEQUENCE [LARGE SCALE GENOMIC DNA]</scope>
    <source>
        <strain evidence="7 8">DSM 44599</strain>
    </source>
</reference>
<evidence type="ECO:0000259" key="6">
    <source>
        <dbReference type="PROSITE" id="PS50931"/>
    </source>
</evidence>
<dbReference type="PRINTS" id="PR00039">
    <property type="entry name" value="HTHLYSR"/>
</dbReference>
<dbReference type="SUPFAM" id="SSF46785">
    <property type="entry name" value="Winged helix' DNA-binding domain"/>
    <property type="match status" value="1"/>
</dbReference>
<keyword evidence="4" id="KW-0010">Activator</keyword>
<organism evidence="7 8">
    <name type="scientific">Nocardia puris</name>
    <dbReference type="NCBI Taxonomy" id="208602"/>
    <lineage>
        <taxon>Bacteria</taxon>
        <taxon>Bacillati</taxon>
        <taxon>Actinomycetota</taxon>
        <taxon>Actinomycetes</taxon>
        <taxon>Mycobacteriales</taxon>
        <taxon>Nocardiaceae</taxon>
        <taxon>Nocardia</taxon>
    </lineage>
</organism>
<evidence type="ECO:0000256" key="1">
    <source>
        <dbReference type="ARBA" id="ARBA00009437"/>
    </source>
</evidence>
<evidence type="ECO:0000256" key="3">
    <source>
        <dbReference type="ARBA" id="ARBA00023125"/>
    </source>
</evidence>
<dbReference type="EMBL" id="QNRE01000001">
    <property type="protein sequence ID" value="RBO96836.1"/>
    <property type="molecule type" value="Genomic_DNA"/>
</dbReference>
<dbReference type="InterPro" id="IPR036390">
    <property type="entry name" value="WH_DNA-bd_sf"/>
</dbReference>
<accession>A0A366E384</accession>
<dbReference type="InterPro" id="IPR000847">
    <property type="entry name" value="LysR_HTH_N"/>
</dbReference>
<feature type="domain" description="HTH lysR-type" evidence="6">
    <location>
        <begin position="4"/>
        <end position="61"/>
    </location>
</feature>
<keyword evidence="3" id="KW-0238">DNA-binding</keyword>
<protein>
    <submittedName>
        <fullName evidence="7">LysR family transcriptional regulator</fullName>
    </submittedName>
</protein>
<dbReference type="Gene3D" id="3.40.190.10">
    <property type="entry name" value="Periplasmic binding protein-like II"/>
    <property type="match status" value="2"/>
</dbReference>
<evidence type="ECO:0000256" key="5">
    <source>
        <dbReference type="ARBA" id="ARBA00023163"/>
    </source>
</evidence>
<dbReference type="CDD" id="cd08414">
    <property type="entry name" value="PBP2_LTTR_aromatics_like"/>
    <property type="match status" value="1"/>
</dbReference>
<comment type="caution">
    <text evidence="7">The sequence shown here is derived from an EMBL/GenBank/DDBJ whole genome shotgun (WGS) entry which is preliminary data.</text>
</comment>
<dbReference type="PROSITE" id="PS50931">
    <property type="entry name" value="HTH_LYSR"/>
    <property type="match status" value="1"/>
</dbReference>
<evidence type="ECO:0000256" key="4">
    <source>
        <dbReference type="ARBA" id="ARBA00023159"/>
    </source>
</evidence>
<dbReference type="AlphaFoldDB" id="A0A366E384"/>
<dbReference type="OrthoDB" id="79118at2"/>
<dbReference type="InterPro" id="IPR036388">
    <property type="entry name" value="WH-like_DNA-bd_sf"/>
</dbReference>
<dbReference type="SUPFAM" id="SSF53850">
    <property type="entry name" value="Periplasmic binding protein-like II"/>
    <property type="match status" value="1"/>
</dbReference>
<proteinExistence type="inferred from homology"/>
<gene>
    <name evidence="7" type="ORF">DFR74_101855</name>
</gene>
<dbReference type="GO" id="GO:0003677">
    <property type="term" value="F:DNA binding"/>
    <property type="evidence" value="ECO:0007669"/>
    <property type="project" value="UniProtKB-KW"/>
</dbReference>
<dbReference type="PANTHER" id="PTHR30346:SF0">
    <property type="entry name" value="HCA OPERON TRANSCRIPTIONAL ACTIVATOR HCAR"/>
    <property type="match status" value="1"/>
</dbReference>
<dbReference type="InterPro" id="IPR005119">
    <property type="entry name" value="LysR_subst-bd"/>
</dbReference>
<keyword evidence="2" id="KW-0805">Transcription regulation</keyword>
<evidence type="ECO:0000256" key="2">
    <source>
        <dbReference type="ARBA" id="ARBA00023015"/>
    </source>
</evidence>
<sequence>MSGVELREVEAFLALAEELHFGRAAERLYVSQSRVSQLLRALERRVGARLFDRSSRRVRLTPLGADFLERVRPAYAALHASVDAARAAARDVSGRLRVGFQGAINAHIMAAVGVFEERHPDCAVDLVEIPLADPFGPVRRGDADVAAVLLPMAEDDLVLGPSFSEQPMMVAVAAGHPFAGRAAVSAEELAECSLIGMRGPAPDYWRRAQALDVTPGGCAIPAGPEVGTLEEGLAVVATGRGALLLCRPTASYHERPPVVFVPVTGLPDSRLGVVWRRGAEDARVRAFARAVVAARESLDAASEVDVEAAVRVG</sequence>
<dbReference type="Pfam" id="PF03466">
    <property type="entry name" value="LysR_substrate"/>
    <property type="match status" value="1"/>
</dbReference>
<dbReference type="PANTHER" id="PTHR30346">
    <property type="entry name" value="TRANSCRIPTIONAL DUAL REGULATOR HCAR-RELATED"/>
    <property type="match status" value="1"/>
</dbReference>
<dbReference type="STRING" id="1210090.GCA_001613185_02911"/>
<keyword evidence="8" id="KW-1185">Reference proteome</keyword>
<evidence type="ECO:0000313" key="7">
    <source>
        <dbReference type="EMBL" id="RBO96836.1"/>
    </source>
</evidence>